<evidence type="ECO:0000256" key="9">
    <source>
        <dbReference type="HAMAP-Rule" id="MF_00237"/>
    </source>
</evidence>
<evidence type="ECO:0000256" key="2">
    <source>
        <dbReference type="ARBA" id="ARBA00022448"/>
    </source>
</evidence>
<evidence type="ECO:0000256" key="5">
    <source>
        <dbReference type="ARBA" id="ARBA00022927"/>
    </source>
</evidence>
<keyword evidence="8 9" id="KW-0472">Membrane</keyword>
<keyword evidence="5 9" id="KW-0653">Protein transport</keyword>
<dbReference type="PRINTS" id="PR01506">
    <property type="entry name" value="TATBPROTEIN"/>
</dbReference>
<evidence type="ECO:0000256" key="11">
    <source>
        <dbReference type="SAM" id="MobiDB-lite"/>
    </source>
</evidence>
<dbReference type="GO" id="GO:0033281">
    <property type="term" value="C:TAT protein transport complex"/>
    <property type="evidence" value="ECO:0007669"/>
    <property type="project" value="UniProtKB-UniRule"/>
</dbReference>
<feature type="transmembrane region" description="Helical" evidence="12">
    <location>
        <begin position="6"/>
        <end position="25"/>
    </location>
</feature>
<organism evidence="14 15">
    <name type="scientific">Vibrio mangrovi</name>
    <dbReference type="NCBI Taxonomy" id="474394"/>
    <lineage>
        <taxon>Bacteria</taxon>
        <taxon>Pseudomonadati</taxon>
        <taxon>Pseudomonadota</taxon>
        <taxon>Gammaproteobacteria</taxon>
        <taxon>Vibrionales</taxon>
        <taxon>Vibrionaceae</taxon>
        <taxon>Vibrio</taxon>
    </lineage>
</organism>
<feature type="region of interest" description="Disordered" evidence="11">
    <location>
        <begin position="93"/>
        <end position="143"/>
    </location>
</feature>
<accession>A0A1Y6IW62</accession>
<dbReference type="AlphaFoldDB" id="A0A1Y6IW62"/>
<evidence type="ECO:0000313" key="13">
    <source>
        <dbReference type="EMBL" id="MDW6002552.1"/>
    </source>
</evidence>
<dbReference type="InterPro" id="IPR003369">
    <property type="entry name" value="TatA/B/E"/>
</dbReference>
<dbReference type="PANTHER" id="PTHR33162:SF1">
    <property type="entry name" value="SEC-INDEPENDENT PROTEIN TRANSLOCASE PROTEIN TATA, CHLOROPLASTIC"/>
    <property type="match status" value="1"/>
</dbReference>
<comment type="function">
    <text evidence="9">Part of the twin-arginine translocation (Tat) system that transports large folded proteins containing a characteristic twin-arginine motif in their signal peptide across membranes. Together with TatC, TatB is part of a receptor directly interacting with Tat signal peptides. TatB may form an oligomeric binding site that transiently accommodates folded Tat precursor proteins before their translocation.</text>
</comment>
<dbReference type="HAMAP" id="MF_00237">
    <property type="entry name" value="TatB"/>
    <property type="match status" value="1"/>
</dbReference>
<sequence length="143" mass="15973">MFDIGFWELVLISVIALVVLGPERLPHAIRSVARFIASAKQMANNVKNELSQELQIQELRESYQKAEQLKVKDLAPELHESIESLKEVAREVQQPYAASAEEEQPLAQSLEAPSAPEHDVLADKVSSTESVLPEKLPVEKHPE</sequence>
<keyword evidence="7 9" id="KW-0811">Translocation</keyword>
<keyword evidence="2 9" id="KW-0813">Transport</keyword>
<reference evidence="13 16" key="2">
    <citation type="submission" date="2023-11" db="EMBL/GenBank/DDBJ databases">
        <title>Plant-associative lifestyle of Vibrio porteresiae and its evolutionary dynamics.</title>
        <authorList>
            <person name="Rameshkumar N."/>
            <person name="Kirti K."/>
        </authorList>
    </citation>
    <scope>NUCLEOTIDE SEQUENCE [LARGE SCALE GENOMIC DNA]</scope>
    <source>
        <strain evidence="13 16">MSSRF38</strain>
    </source>
</reference>
<comment type="subcellular location">
    <subcellularLocation>
        <location evidence="9">Cell membrane</location>
        <topology evidence="9">Single-pass membrane protein</topology>
    </subcellularLocation>
    <subcellularLocation>
        <location evidence="1">Membrane</location>
        <topology evidence="1">Single-pass membrane protein</topology>
    </subcellularLocation>
</comment>
<evidence type="ECO:0000313" key="15">
    <source>
        <dbReference type="Proteomes" id="UP000196125"/>
    </source>
</evidence>
<dbReference type="GO" id="GO:0043953">
    <property type="term" value="P:protein transport by the Tat complex"/>
    <property type="evidence" value="ECO:0007669"/>
    <property type="project" value="UniProtKB-UniRule"/>
</dbReference>
<keyword evidence="3 9" id="KW-1003">Cell membrane</keyword>
<dbReference type="Proteomes" id="UP000196125">
    <property type="component" value="Unassembled WGS sequence"/>
</dbReference>
<evidence type="ECO:0000256" key="10">
    <source>
        <dbReference type="SAM" id="Coils"/>
    </source>
</evidence>
<keyword evidence="6 9" id="KW-1133">Transmembrane helix</keyword>
<reference evidence="14 15" key="1">
    <citation type="submission" date="2017-05" db="EMBL/GenBank/DDBJ databases">
        <authorList>
            <person name="Song R."/>
            <person name="Chenine A.L."/>
            <person name="Ruprecht R.M."/>
        </authorList>
    </citation>
    <scope>NUCLEOTIDE SEQUENCE [LARGE SCALE GENOMIC DNA]</scope>
    <source>
        <strain evidence="14 15">CECT 7927</strain>
    </source>
</reference>
<evidence type="ECO:0000256" key="4">
    <source>
        <dbReference type="ARBA" id="ARBA00022692"/>
    </source>
</evidence>
<dbReference type="PANTHER" id="PTHR33162">
    <property type="entry name" value="SEC-INDEPENDENT PROTEIN TRANSLOCASE PROTEIN TATA, CHLOROPLASTIC"/>
    <property type="match status" value="1"/>
</dbReference>
<dbReference type="NCBIfam" id="TIGR01410">
    <property type="entry name" value="tatB"/>
    <property type="match status" value="1"/>
</dbReference>
<dbReference type="Proteomes" id="UP001283366">
    <property type="component" value="Unassembled WGS sequence"/>
</dbReference>
<comment type="similarity">
    <text evidence="9">Belongs to the TatB family.</text>
</comment>
<dbReference type="GO" id="GO:0008320">
    <property type="term" value="F:protein transmembrane transporter activity"/>
    <property type="evidence" value="ECO:0007669"/>
    <property type="project" value="UniProtKB-UniRule"/>
</dbReference>
<evidence type="ECO:0000313" key="16">
    <source>
        <dbReference type="Proteomes" id="UP001283366"/>
    </source>
</evidence>
<comment type="subunit">
    <text evidence="9">The Tat system comprises two distinct complexes: a TatABC complex, containing multiple copies of TatA, TatB and TatC subunits, and a separate TatA complex, containing only TatA subunits. Substrates initially bind to the TatABC complex, which probably triggers association of the separate TatA complex to form the active translocon.</text>
</comment>
<evidence type="ECO:0000256" key="3">
    <source>
        <dbReference type="ARBA" id="ARBA00022475"/>
    </source>
</evidence>
<dbReference type="Gene3D" id="1.20.5.3310">
    <property type="match status" value="1"/>
</dbReference>
<protein>
    <recommendedName>
        <fullName evidence="9">Sec-independent protein translocase protein TatB</fullName>
    </recommendedName>
</protein>
<evidence type="ECO:0000256" key="8">
    <source>
        <dbReference type="ARBA" id="ARBA00023136"/>
    </source>
</evidence>
<feature type="coiled-coil region" evidence="10">
    <location>
        <begin position="40"/>
        <end position="69"/>
    </location>
</feature>
<dbReference type="InterPro" id="IPR018448">
    <property type="entry name" value="TatB"/>
</dbReference>
<evidence type="ECO:0000313" key="14">
    <source>
        <dbReference type="EMBL" id="SMS01915.1"/>
    </source>
</evidence>
<keyword evidence="16" id="KW-1185">Reference proteome</keyword>
<evidence type="ECO:0000256" key="7">
    <source>
        <dbReference type="ARBA" id="ARBA00023010"/>
    </source>
</evidence>
<gene>
    <name evidence="9 14" type="primary">tatB</name>
    <name evidence="13" type="ORF">SBX37_06705</name>
    <name evidence="14" type="ORF">VIM7927_03226</name>
</gene>
<keyword evidence="10" id="KW-0175">Coiled coil</keyword>
<dbReference type="EMBL" id="FXXI01000007">
    <property type="protein sequence ID" value="SMS01915.1"/>
    <property type="molecule type" value="Genomic_DNA"/>
</dbReference>
<proteinExistence type="inferred from homology"/>
<evidence type="ECO:0000256" key="6">
    <source>
        <dbReference type="ARBA" id="ARBA00022989"/>
    </source>
</evidence>
<dbReference type="Pfam" id="PF02416">
    <property type="entry name" value="TatA_B_E"/>
    <property type="match status" value="1"/>
</dbReference>
<dbReference type="RefSeq" id="WP_087481944.1">
    <property type="nucleotide sequence ID" value="NZ_AP024883.1"/>
</dbReference>
<evidence type="ECO:0000256" key="12">
    <source>
        <dbReference type="SAM" id="Phobius"/>
    </source>
</evidence>
<name>A0A1Y6IW62_9VIBR</name>
<keyword evidence="4 9" id="KW-0812">Transmembrane</keyword>
<dbReference type="OrthoDB" id="9816005at2"/>
<evidence type="ECO:0000256" key="1">
    <source>
        <dbReference type="ARBA" id="ARBA00004167"/>
    </source>
</evidence>
<dbReference type="EMBL" id="JAWRCO010000001">
    <property type="protein sequence ID" value="MDW6002552.1"/>
    <property type="molecule type" value="Genomic_DNA"/>
</dbReference>